<reference evidence="3" key="1">
    <citation type="submission" date="2025-08" db="UniProtKB">
        <authorList>
            <consortium name="RefSeq"/>
        </authorList>
    </citation>
    <scope>IDENTIFICATION</scope>
    <source>
        <tissue evidence="3">Total insect</tissue>
    </source>
</reference>
<dbReference type="KEGG" id="tpal:117644983"/>
<dbReference type="GeneID" id="117644983"/>
<dbReference type="AlphaFoldDB" id="A0A6P8YLF5"/>
<protein>
    <submittedName>
        <fullName evidence="3">Uncharacterized protein LOC117644983 isoform X1</fullName>
    </submittedName>
</protein>
<organism evidence="3">
    <name type="scientific">Thrips palmi</name>
    <name type="common">Melon thrips</name>
    <dbReference type="NCBI Taxonomy" id="161013"/>
    <lineage>
        <taxon>Eukaryota</taxon>
        <taxon>Metazoa</taxon>
        <taxon>Ecdysozoa</taxon>
        <taxon>Arthropoda</taxon>
        <taxon>Hexapoda</taxon>
        <taxon>Insecta</taxon>
        <taxon>Pterygota</taxon>
        <taxon>Neoptera</taxon>
        <taxon>Paraneoptera</taxon>
        <taxon>Thysanoptera</taxon>
        <taxon>Terebrantia</taxon>
        <taxon>Thripoidea</taxon>
        <taxon>Thripidae</taxon>
        <taxon>Thrips</taxon>
    </lineage>
</organism>
<gene>
    <name evidence="3" type="primary">LOC117644983</name>
</gene>
<feature type="transmembrane region" description="Helical" evidence="1">
    <location>
        <begin position="55"/>
        <end position="73"/>
    </location>
</feature>
<dbReference type="RefSeq" id="XP_034240738.1">
    <property type="nucleotide sequence ID" value="XM_034384847.1"/>
</dbReference>
<keyword evidence="1" id="KW-1133">Transmembrane helix</keyword>
<dbReference type="Proteomes" id="UP000515158">
    <property type="component" value="Unplaced"/>
</dbReference>
<sequence>MSVVDRSDDRDQKRKHDTILRAGATRISTRSHRAERHQVASCLTQGTHLEATTLMMMKFTLLAVVLVVCVAAVRSTAQLDPVDVENPVGCRLHKRSASDGYTALLRPVRAAPSGAGCRAVDHANCAKECLKLDYKAGNCCCGCDAMLLCWCHG</sequence>
<evidence type="ECO:0000313" key="2">
    <source>
        <dbReference type="Proteomes" id="UP000515158"/>
    </source>
</evidence>
<evidence type="ECO:0000256" key="1">
    <source>
        <dbReference type="SAM" id="Phobius"/>
    </source>
</evidence>
<proteinExistence type="predicted"/>
<evidence type="ECO:0000313" key="3">
    <source>
        <dbReference type="RefSeq" id="XP_034240738.1"/>
    </source>
</evidence>
<keyword evidence="1" id="KW-0472">Membrane</keyword>
<dbReference type="InParanoid" id="A0A6P8YLF5"/>
<name>A0A6P8YLF5_THRPL</name>
<accession>A0A6P8YLF5</accession>
<keyword evidence="1" id="KW-0812">Transmembrane</keyword>
<keyword evidence="2" id="KW-1185">Reference proteome</keyword>